<dbReference type="AlphaFoldDB" id="A0A232LPX5"/>
<protein>
    <submittedName>
        <fullName evidence="1">Uncharacterized protein</fullName>
    </submittedName>
</protein>
<accession>A0A232LPX5</accession>
<proteinExistence type="predicted"/>
<keyword evidence="2" id="KW-1185">Reference proteome</keyword>
<dbReference type="Proteomes" id="UP000243515">
    <property type="component" value="Unassembled WGS sequence"/>
</dbReference>
<gene>
    <name evidence="1" type="ORF">Egran_06036</name>
</gene>
<sequence>MVLISGYIVILFSNCWRDEEELGGRTVYNREVEHSSESYGSGASLGLKLKCITVPTHAFVKLFSKKSKPYLWFVDFIARAKSALSKFIPARQVNSGPTIVTAGGDSEYPLGKKSLGSGDFYDGWNNNRLP</sequence>
<name>A0A232LPX5_9EURO</name>
<reference evidence="1 2" key="1">
    <citation type="journal article" date="2015" name="Environ. Microbiol.">
        <title>Metagenome sequence of Elaphomyces granulatus from sporocarp tissue reveals Ascomycota ectomycorrhizal fingerprints of genome expansion and a Proteobacteria-rich microbiome.</title>
        <authorList>
            <person name="Quandt C.A."/>
            <person name="Kohler A."/>
            <person name="Hesse C.N."/>
            <person name="Sharpton T.J."/>
            <person name="Martin F."/>
            <person name="Spatafora J.W."/>
        </authorList>
    </citation>
    <scope>NUCLEOTIDE SEQUENCE [LARGE SCALE GENOMIC DNA]</scope>
    <source>
        <strain evidence="1 2">OSC145934</strain>
    </source>
</reference>
<dbReference type="OrthoDB" id="3009558at2759"/>
<dbReference type="EMBL" id="NPHW01006014">
    <property type="protein sequence ID" value="OXV06196.1"/>
    <property type="molecule type" value="Genomic_DNA"/>
</dbReference>
<comment type="caution">
    <text evidence="1">The sequence shown here is derived from an EMBL/GenBank/DDBJ whole genome shotgun (WGS) entry which is preliminary data.</text>
</comment>
<organism evidence="1 2">
    <name type="scientific">Elaphomyces granulatus</name>
    <dbReference type="NCBI Taxonomy" id="519963"/>
    <lineage>
        <taxon>Eukaryota</taxon>
        <taxon>Fungi</taxon>
        <taxon>Dikarya</taxon>
        <taxon>Ascomycota</taxon>
        <taxon>Pezizomycotina</taxon>
        <taxon>Eurotiomycetes</taxon>
        <taxon>Eurotiomycetidae</taxon>
        <taxon>Eurotiales</taxon>
        <taxon>Elaphomycetaceae</taxon>
        <taxon>Elaphomyces</taxon>
    </lineage>
</organism>
<evidence type="ECO:0000313" key="2">
    <source>
        <dbReference type="Proteomes" id="UP000243515"/>
    </source>
</evidence>
<evidence type="ECO:0000313" key="1">
    <source>
        <dbReference type="EMBL" id="OXV06196.1"/>
    </source>
</evidence>